<dbReference type="EMBL" id="JARJCW010000122">
    <property type="protein sequence ID" value="KAJ7192229.1"/>
    <property type="molecule type" value="Genomic_DNA"/>
</dbReference>
<sequence length="180" mass="19558">MLSSAFFPLLAFALSVAAEQIQSTNPAFSNAGIQGCIAAETNADGSPLVIHNCNNEPLADHDWQVSFFTKQNTSPQQIKVFGDKCIDVTNGVNADGTKLQIWTCANQNTNQMWVSRTDGTFQWSGTDKCIDLTDGKITDGNVLQIWTCTNGDTNQGWKGEPNPDESQCVHTSFCLSFALT</sequence>
<protein>
    <submittedName>
        <fullName evidence="3">Ricin B lectin domain-containing protein</fullName>
    </submittedName>
</protein>
<comment type="caution">
    <text evidence="3">The sequence shown here is derived from an EMBL/GenBank/DDBJ whole genome shotgun (WGS) entry which is preliminary data.</text>
</comment>
<dbReference type="InterPro" id="IPR035992">
    <property type="entry name" value="Ricin_B-like_lectins"/>
</dbReference>
<dbReference type="AlphaFoldDB" id="A0AAD6XZL3"/>
<proteinExistence type="predicted"/>
<feature type="signal peptide" evidence="1">
    <location>
        <begin position="1"/>
        <end position="18"/>
    </location>
</feature>
<name>A0AAD6XZL3_9AGAR</name>
<dbReference type="Gene3D" id="2.80.10.50">
    <property type="match status" value="1"/>
</dbReference>
<accession>A0AAD6XZL3</accession>
<keyword evidence="4" id="KW-1185">Reference proteome</keyword>
<evidence type="ECO:0000313" key="3">
    <source>
        <dbReference type="EMBL" id="KAJ7192229.1"/>
    </source>
</evidence>
<dbReference type="InterPro" id="IPR000772">
    <property type="entry name" value="Ricin_B_lectin"/>
</dbReference>
<dbReference type="SUPFAM" id="SSF50370">
    <property type="entry name" value="Ricin B-like lectins"/>
    <property type="match status" value="1"/>
</dbReference>
<evidence type="ECO:0000259" key="2">
    <source>
        <dbReference type="SMART" id="SM00458"/>
    </source>
</evidence>
<evidence type="ECO:0000313" key="4">
    <source>
        <dbReference type="Proteomes" id="UP001219525"/>
    </source>
</evidence>
<organism evidence="3 4">
    <name type="scientific">Mycena pura</name>
    <dbReference type="NCBI Taxonomy" id="153505"/>
    <lineage>
        <taxon>Eukaryota</taxon>
        <taxon>Fungi</taxon>
        <taxon>Dikarya</taxon>
        <taxon>Basidiomycota</taxon>
        <taxon>Agaricomycotina</taxon>
        <taxon>Agaricomycetes</taxon>
        <taxon>Agaricomycetidae</taxon>
        <taxon>Agaricales</taxon>
        <taxon>Marasmiineae</taxon>
        <taxon>Mycenaceae</taxon>
        <taxon>Mycena</taxon>
    </lineage>
</organism>
<reference evidence="3" key="1">
    <citation type="submission" date="2023-03" db="EMBL/GenBank/DDBJ databases">
        <title>Massive genome expansion in bonnet fungi (Mycena s.s.) driven by repeated elements and novel gene families across ecological guilds.</title>
        <authorList>
            <consortium name="Lawrence Berkeley National Laboratory"/>
            <person name="Harder C.B."/>
            <person name="Miyauchi S."/>
            <person name="Viragh M."/>
            <person name="Kuo A."/>
            <person name="Thoen E."/>
            <person name="Andreopoulos B."/>
            <person name="Lu D."/>
            <person name="Skrede I."/>
            <person name="Drula E."/>
            <person name="Henrissat B."/>
            <person name="Morin E."/>
            <person name="Kohler A."/>
            <person name="Barry K."/>
            <person name="LaButti K."/>
            <person name="Morin E."/>
            <person name="Salamov A."/>
            <person name="Lipzen A."/>
            <person name="Mereny Z."/>
            <person name="Hegedus B."/>
            <person name="Baldrian P."/>
            <person name="Stursova M."/>
            <person name="Weitz H."/>
            <person name="Taylor A."/>
            <person name="Grigoriev I.V."/>
            <person name="Nagy L.G."/>
            <person name="Martin F."/>
            <person name="Kauserud H."/>
        </authorList>
    </citation>
    <scope>NUCLEOTIDE SEQUENCE</scope>
    <source>
        <strain evidence="3">9144</strain>
    </source>
</reference>
<feature type="chain" id="PRO_5042158406" evidence="1">
    <location>
        <begin position="19"/>
        <end position="180"/>
    </location>
</feature>
<keyword evidence="1" id="KW-0732">Signal</keyword>
<evidence type="ECO:0000256" key="1">
    <source>
        <dbReference type="SAM" id="SignalP"/>
    </source>
</evidence>
<feature type="domain" description="Ricin B lectin" evidence="2">
    <location>
        <begin position="25"/>
        <end position="160"/>
    </location>
</feature>
<dbReference type="SMART" id="SM00458">
    <property type="entry name" value="RICIN"/>
    <property type="match status" value="1"/>
</dbReference>
<dbReference type="PROSITE" id="PS50231">
    <property type="entry name" value="RICIN_B_LECTIN"/>
    <property type="match status" value="1"/>
</dbReference>
<gene>
    <name evidence="3" type="ORF">GGX14DRAFT_29968</name>
</gene>
<dbReference type="Pfam" id="PF00652">
    <property type="entry name" value="Ricin_B_lectin"/>
    <property type="match status" value="1"/>
</dbReference>
<dbReference type="Proteomes" id="UP001219525">
    <property type="component" value="Unassembled WGS sequence"/>
</dbReference>